<comment type="caution">
    <text evidence="2">The sequence shown here is derived from an EMBL/GenBank/DDBJ whole genome shotgun (WGS) entry which is preliminary data.</text>
</comment>
<keyword evidence="1" id="KW-0812">Transmembrane</keyword>
<feature type="transmembrane region" description="Helical" evidence="1">
    <location>
        <begin position="92"/>
        <end position="115"/>
    </location>
</feature>
<dbReference type="EMBL" id="JAIWQS010000004">
    <property type="protein sequence ID" value="KAJ8767748.1"/>
    <property type="molecule type" value="Genomic_DNA"/>
</dbReference>
<feature type="transmembrane region" description="Helical" evidence="1">
    <location>
        <begin position="66"/>
        <end position="86"/>
    </location>
</feature>
<sequence>MDCIMDTEGPVSLYTLDVALFAVPRSVELDWIYSPFGFWSLFLSPTEASGWLSSHLSRHLEQFLRLHLHGWIMFAVGFIMLLPLVLRPAAVLTIVLLFGGRLCAVGTITVASFHICSGVISNVGKDNWWWGCKFNWKDWWDGVPSCGGWIGDKLPSNSCYRFV</sequence>
<evidence type="ECO:0000313" key="2">
    <source>
        <dbReference type="EMBL" id="KAJ8767748.1"/>
    </source>
</evidence>
<evidence type="ECO:0000256" key="1">
    <source>
        <dbReference type="SAM" id="Phobius"/>
    </source>
</evidence>
<gene>
    <name evidence="2" type="ORF">K2173_020688</name>
</gene>
<keyword evidence="1" id="KW-1133">Transmembrane helix</keyword>
<dbReference type="Proteomes" id="UP001159364">
    <property type="component" value="Linkage Group LG04"/>
</dbReference>
<keyword evidence="1" id="KW-0472">Membrane</keyword>
<evidence type="ECO:0000313" key="3">
    <source>
        <dbReference type="Proteomes" id="UP001159364"/>
    </source>
</evidence>
<protein>
    <submittedName>
        <fullName evidence="2">Uncharacterized protein</fullName>
    </submittedName>
</protein>
<proteinExistence type="predicted"/>
<dbReference type="AlphaFoldDB" id="A0AAV8TPI5"/>
<keyword evidence="3" id="KW-1185">Reference proteome</keyword>
<reference evidence="2 3" key="1">
    <citation type="submission" date="2021-09" db="EMBL/GenBank/DDBJ databases">
        <title>Genomic insights and catalytic innovation underlie evolution of tropane alkaloids biosynthesis.</title>
        <authorList>
            <person name="Wang Y.-J."/>
            <person name="Tian T."/>
            <person name="Huang J.-P."/>
            <person name="Huang S.-X."/>
        </authorList>
    </citation>
    <scope>NUCLEOTIDE SEQUENCE [LARGE SCALE GENOMIC DNA]</scope>
    <source>
        <strain evidence="2">KIB-2018</strain>
        <tissue evidence="2">Leaf</tissue>
    </source>
</reference>
<accession>A0AAV8TPI5</accession>
<organism evidence="2 3">
    <name type="scientific">Erythroxylum novogranatense</name>
    <dbReference type="NCBI Taxonomy" id="1862640"/>
    <lineage>
        <taxon>Eukaryota</taxon>
        <taxon>Viridiplantae</taxon>
        <taxon>Streptophyta</taxon>
        <taxon>Embryophyta</taxon>
        <taxon>Tracheophyta</taxon>
        <taxon>Spermatophyta</taxon>
        <taxon>Magnoliopsida</taxon>
        <taxon>eudicotyledons</taxon>
        <taxon>Gunneridae</taxon>
        <taxon>Pentapetalae</taxon>
        <taxon>rosids</taxon>
        <taxon>fabids</taxon>
        <taxon>Malpighiales</taxon>
        <taxon>Erythroxylaceae</taxon>
        <taxon>Erythroxylum</taxon>
    </lineage>
</organism>
<name>A0AAV8TPI5_9ROSI</name>